<gene>
    <name evidence="2" type="ORF">POCULU_LOCUS288</name>
</gene>
<dbReference type="EMBL" id="CAJVPJ010000014">
    <property type="protein sequence ID" value="CAG8455785.1"/>
    <property type="molecule type" value="Genomic_DNA"/>
</dbReference>
<accession>A0A9N8VI81</accession>
<sequence>MSLPLRHHLDGENPSISASPLLSKGCSIKASILSRLEAFGVVLANESISELDTKISVAEIAVFLGASDFLKEKLLFLLRQGTPPWPSLSVE</sequence>
<organism evidence="2 3">
    <name type="scientific">Paraglomus occultum</name>
    <dbReference type="NCBI Taxonomy" id="144539"/>
    <lineage>
        <taxon>Eukaryota</taxon>
        <taxon>Fungi</taxon>
        <taxon>Fungi incertae sedis</taxon>
        <taxon>Mucoromycota</taxon>
        <taxon>Glomeromycotina</taxon>
        <taxon>Glomeromycetes</taxon>
        <taxon>Paraglomerales</taxon>
        <taxon>Paraglomeraceae</taxon>
        <taxon>Paraglomus</taxon>
    </lineage>
</organism>
<comment type="caution">
    <text evidence="2">The sequence shown here is derived from an EMBL/GenBank/DDBJ whole genome shotgun (WGS) entry which is preliminary data.</text>
</comment>
<feature type="region of interest" description="Disordered" evidence="1">
    <location>
        <begin position="1"/>
        <end position="20"/>
    </location>
</feature>
<evidence type="ECO:0000256" key="1">
    <source>
        <dbReference type="SAM" id="MobiDB-lite"/>
    </source>
</evidence>
<dbReference type="Proteomes" id="UP000789572">
    <property type="component" value="Unassembled WGS sequence"/>
</dbReference>
<reference evidence="2" key="1">
    <citation type="submission" date="2021-06" db="EMBL/GenBank/DDBJ databases">
        <authorList>
            <person name="Kallberg Y."/>
            <person name="Tangrot J."/>
            <person name="Rosling A."/>
        </authorList>
    </citation>
    <scope>NUCLEOTIDE SEQUENCE</scope>
    <source>
        <strain evidence="2">IA702</strain>
    </source>
</reference>
<keyword evidence="3" id="KW-1185">Reference proteome</keyword>
<protein>
    <submittedName>
        <fullName evidence="2">8939_t:CDS:1</fullName>
    </submittedName>
</protein>
<proteinExistence type="predicted"/>
<evidence type="ECO:0000313" key="2">
    <source>
        <dbReference type="EMBL" id="CAG8455785.1"/>
    </source>
</evidence>
<evidence type="ECO:0000313" key="3">
    <source>
        <dbReference type="Proteomes" id="UP000789572"/>
    </source>
</evidence>
<dbReference type="AlphaFoldDB" id="A0A9N8VI81"/>
<name>A0A9N8VI81_9GLOM</name>